<feature type="domain" description="Glycosyltransferase subfamily 4-like N-terminal" evidence="12">
    <location>
        <begin position="59"/>
        <end position="225"/>
    </location>
</feature>
<dbReference type="PANTHER" id="PTHR45918:SF1">
    <property type="entry name" value="ALPHA-1,3_1,6-MANNOSYLTRANSFERASE ALG2"/>
    <property type="match status" value="1"/>
</dbReference>
<evidence type="ECO:0000256" key="4">
    <source>
        <dbReference type="ARBA" id="ARBA00022692"/>
    </source>
</evidence>
<evidence type="ECO:0000256" key="5">
    <source>
        <dbReference type="ARBA" id="ARBA00022824"/>
    </source>
</evidence>
<comment type="catalytic activity">
    <reaction evidence="8 10">
        <text>a beta-D-Man-(1-&gt;4)-beta-D-GlcNAc-(1-&gt;4)-alpha-D-GlcNAc-diphospho-di-trans,poly-cis-dolichol + GDP-alpha-D-mannose = an alpha-D-Man-(1-&gt;3)-beta-D-Man-(1-&gt;4)-beta-D-GlcNAc-(1-&gt;4)-alpha-D-GlcNAc-diphospho-di-trans,poly-cis-dolichol + GDP + H(+)</text>
        <dbReference type="Rhea" id="RHEA:29515"/>
        <dbReference type="Rhea" id="RHEA-COMP:19511"/>
        <dbReference type="Rhea" id="RHEA-COMP:19513"/>
        <dbReference type="ChEBI" id="CHEBI:15378"/>
        <dbReference type="ChEBI" id="CHEBI:57527"/>
        <dbReference type="ChEBI" id="CHEBI:58189"/>
        <dbReference type="ChEBI" id="CHEBI:58472"/>
        <dbReference type="ChEBI" id="CHEBI:132510"/>
        <dbReference type="EC" id="2.4.1.132"/>
    </reaction>
    <physiologicalReaction direction="left-to-right" evidence="8 10">
        <dbReference type="Rhea" id="RHEA:29516"/>
    </physiologicalReaction>
</comment>
<keyword evidence="3 10" id="KW-0808">Transferase</keyword>
<comment type="function">
    <text evidence="10">Mannosylates Man(2)GlcNAc(2)-dolichol diphosphate and Man(1)GlcNAc(2)-dolichol diphosphate to form Man(3)GlcNAc(2)-dolichol diphosphate.</text>
</comment>
<dbReference type="InterPro" id="IPR028098">
    <property type="entry name" value="Glyco_trans_4-like_N"/>
</dbReference>
<dbReference type="InterPro" id="IPR001296">
    <property type="entry name" value="Glyco_trans_1"/>
</dbReference>
<organism evidence="13">
    <name type="scientific">Coccolithus braarudii</name>
    <dbReference type="NCBI Taxonomy" id="221442"/>
    <lineage>
        <taxon>Eukaryota</taxon>
        <taxon>Haptista</taxon>
        <taxon>Haptophyta</taxon>
        <taxon>Prymnesiophyceae</taxon>
        <taxon>Coccolithales</taxon>
        <taxon>Coccolithaceae</taxon>
        <taxon>Coccolithus</taxon>
    </lineage>
</organism>
<keyword evidence="5" id="KW-0256">Endoplasmic reticulum</keyword>
<dbReference type="Pfam" id="PF00534">
    <property type="entry name" value="Glycos_transf_1"/>
    <property type="match status" value="1"/>
</dbReference>
<feature type="transmembrane region" description="Helical" evidence="10">
    <location>
        <begin position="6"/>
        <end position="27"/>
    </location>
</feature>
<evidence type="ECO:0000256" key="7">
    <source>
        <dbReference type="ARBA" id="ARBA00023136"/>
    </source>
</evidence>
<keyword evidence="6 10" id="KW-1133">Transmembrane helix</keyword>
<comment type="pathway">
    <text evidence="1 10">Protein modification; protein glycosylation.</text>
</comment>
<sequence length="457" mass="49784">MLGENVTFALAASALFLEGLALLFAMFMRWRMWWAHLASQKQPGAAALRVCFLHPDLGIGGAERLVVDAAVAAQTLGHDVTVFTAHHDSKRCLPETRDGTLRVAVVGGWLVPMSVRGRLVVACANARSVLGAIALMFRVPQLDVVVIDQVSASVPLFRLCGVPVLFYCHFPDKLLVRRSSSSFVRCVRGLLRIPFDLLEEVSIAFASRTVVNSLFTAGVYHEAFPLLRNLHRLPACPPPGVLYPAVDTDALQPLLRPPVERGVCLLSINRFEAKKGHMLALAALKELAETQPQLAARVRLVFAGGYDERLDENVSCLAELRQAASPLGSSVEFWQNVSNEKREALFKECAAVVYTPSHEHFGIVPVEAMAAARPVIAVNNGGPCESVLHGSTGWLCEPTPQAFAAAFAKVVEMCVADAAALDQMGVSARAHVVERFSHRSFAMQLDRHLRSIARHHV</sequence>
<reference evidence="13" key="1">
    <citation type="submission" date="2021-01" db="EMBL/GenBank/DDBJ databases">
        <authorList>
            <person name="Corre E."/>
            <person name="Pelletier E."/>
            <person name="Niang G."/>
            <person name="Scheremetjew M."/>
            <person name="Finn R."/>
            <person name="Kale V."/>
            <person name="Holt S."/>
            <person name="Cochrane G."/>
            <person name="Meng A."/>
            <person name="Brown T."/>
            <person name="Cohen L."/>
        </authorList>
    </citation>
    <scope>NUCLEOTIDE SEQUENCE</scope>
    <source>
        <strain evidence="13">PLY182g</strain>
    </source>
</reference>
<dbReference type="EC" id="2.4.1.257" evidence="10"/>
<dbReference type="GO" id="GO:0005789">
    <property type="term" value="C:endoplasmic reticulum membrane"/>
    <property type="evidence" value="ECO:0007669"/>
    <property type="project" value="UniProtKB-SubCell"/>
</dbReference>
<keyword evidence="7 10" id="KW-0472">Membrane</keyword>
<dbReference type="EC" id="2.4.1.132" evidence="10"/>
<dbReference type="GO" id="GO:0004378">
    <property type="term" value="F:GDP-Man:Man(1)GlcNAc(2)-PP-Dol alpha-1,3-mannosyltransferase activity"/>
    <property type="evidence" value="ECO:0007669"/>
    <property type="project" value="UniProtKB-UniRule"/>
</dbReference>
<evidence type="ECO:0000256" key="6">
    <source>
        <dbReference type="ARBA" id="ARBA00022989"/>
    </source>
</evidence>
<feature type="domain" description="Glycosyl transferase family 1" evidence="11">
    <location>
        <begin position="264"/>
        <end position="412"/>
    </location>
</feature>
<protein>
    <recommendedName>
        <fullName evidence="10">Alpha-1,3/1,6-mannosyltransferase ALG2</fullName>
        <ecNumber evidence="10">2.4.1.132</ecNumber>
        <ecNumber evidence="10">2.4.1.257</ecNumber>
    </recommendedName>
    <alternativeName>
        <fullName evidence="10">GDP-Man:Man(1)GlcNAc(2)-PP-Dol alpha-1,3-mannosyltransferase</fullName>
    </alternativeName>
</protein>
<keyword evidence="2 10" id="KW-0328">Glycosyltransferase</keyword>
<dbReference type="Gene3D" id="3.40.50.2000">
    <property type="entry name" value="Glycogen Phosphorylase B"/>
    <property type="match status" value="2"/>
</dbReference>
<evidence type="ECO:0000313" key="13">
    <source>
        <dbReference type="EMBL" id="CAD8618545.1"/>
    </source>
</evidence>
<proteinExistence type="inferred from homology"/>
<dbReference type="PANTHER" id="PTHR45918">
    <property type="entry name" value="ALPHA-1,3/1,6-MANNOSYLTRANSFERASE ALG2"/>
    <property type="match status" value="1"/>
</dbReference>
<comment type="catalytic activity">
    <reaction evidence="9 10">
        <text>an alpha-D-Man-(1-&gt;3)-beta-D-Man-(1-&gt;4)-beta-D-GlcNAc-(1-&gt;4)-alpha-D-GlcNAc-diphospho-di-trans,poly-cis-dolichol + GDP-alpha-D-mannose = an alpha-D-Man-(1-&gt;3)-[alpha-D-Man-(1-&gt;6)]-beta-D-Man-(1-&gt;4)-beta-D-GlcNAc-(1-&gt;4)-alpha-D-GlcNAc-diphospho-di-trans,poly-cis-dolichol + GDP + H(+)</text>
        <dbReference type="Rhea" id="RHEA:29519"/>
        <dbReference type="Rhea" id="RHEA-COMP:19513"/>
        <dbReference type="Rhea" id="RHEA-COMP:19515"/>
        <dbReference type="ChEBI" id="CHEBI:15378"/>
        <dbReference type="ChEBI" id="CHEBI:57527"/>
        <dbReference type="ChEBI" id="CHEBI:58189"/>
        <dbReference type="ChEBI" id="CHEBI:132510"/>
        <dbReference type="ChEBI" id="CHEBI:132511"/>
        <dbReference type="EC" id="2.4.1.257"/>
    </reaction>
    <physiologicalReaction direction="left-to-right" evidence="9 10">
        <dbReference type="Rhea" id="RHEA:29520"/>
    </physiologicalReaction>
</comment>
<evidence type="ECO:0000256" key="9">
    <source>
        <dbReference type="ARBA" id="ARBA00045104"/>
    </source>
</evidence>
<dbReference type="InterPro" id="IPR027054">
    <property type="entry name" value="ALG2"/>
</dbReference>
<dbReference type="UniPathway" id="UPA00378"/>
<evidence type="ECO:0000256" key="3">
    <source>
        <dbReference type="ARBA" id="ARBA00022679"/>
    </source>
</evidence>
<dbReference type="GO" id="GO:0102704">
    <property type="term" value="F:GDP-Man:Man(2)GlcNAc(2)-PP-Dol alpha-1,6-mannosyltransferase activity"/>
    <property type="evidence" value="ECO:0007669"/>
    <property type="project" value="UniProtKB-UniRule"/>
</dbReference>
<comment type="subcellular location">
    <subcellularLocation>
        <location evidence="10">Endoplasmic reticulum membrane</location>
        <topology evidence="10">Single-pass membrane protein</topology>
    </subcellularLocation>
</comment>
<evidence type="ECO:0000259" key="12">
    <source>
        <dbReference type="Pfam" id="PF13439"/>
    </source>
</evidence>
<keyword evidence="4 10" id="KW-0812">Transmembrane</keyword>
<comment type="similarity">
    <text evidence="10">Belongs to the glycosyltransferase group 1 family.</text>
</comment>
<dbReference type="EMBL" id="HBEY01045746">
    <property type="protein sequence ID" value="CAD8618545.1"/>
    <property type="molecule type" value="Transcribed_RNA"/>
</dbReference>
<evidence type="ECO:0000259" key="11">
    <source>
        <dbReference type="Pfam" id="PF00534"/>
    </source>
</evidence>
<dbReference type="AlphaFoldDB" id="A0A7S0LPA1"/>
<accession>A0A7S0LPA1</accession>
<dbReference type="Pfam" id="PF13439">
    <property type="entry name" value="Glyco_transf_4"/>
    <property type="match status" value="1"/>
</dbReference>
<evidence type="ECO:0000256" key="8">
    <source>
        <dbReference type="ARBA" id="ARBA00045103"/>
    </source>
</evidence>
<name>A0A7S0LPA1_9EUKA</name>
<gene>
    <name evidence="13" type="ORF">CPEL01642_LOCUS21926</name>
</gene>
<evidence type="ECO:0000256" key="10">
    <source>
        <dbReference type="RuleBase" id="RU367136"/>
    </source>
</evidence>
<dbReference type="SUPFAM" id="SSF53756">
    <property type="entry name" value="UDP-Glycosyltransferase/glycogen phosphorylase"/>
    <property type="match status" value="1"/>
</dbReference>
<evidence type="ECO:0000256" key="1">
    <source>
        <dbReference type="ARBA" id="ARBA00004922"/>
    </source>
</evidence>
<evidence type="ECO:0000256" key="2">
    <source>
        <dbReference type="ARBA" id="ARBA00022676"/>
    </source>
</evidence>